<feature type="transmembrane region" description="Helical" evidence="1">
    <location>
        <begin position="213"/>
        <end position="233"/>
    </location>
</feature>
<feature type="transmembrane region" description="Helical" evidence="1">
    <location>
        <begin position="300"/>
        <end position="317"/>
    </location>
</feature>
<evidence type="ECO:0000259" key="2">
    <source>
        <dbReference type="Pfam" id="PF00892"/>
    </source>
</evidence>
<feature type="transmembrane region" description="Helical" evidence="1">
    <location>
        <begin position="127"/>
        <end position="150"/>
    </location>
</feature>
<dbReference type="Proteomes" id="UP000215590">
    <property type="component" value="Unassembled WGS sequence"/>
</dbReference>
<accession>A0A256FWI8</accession>
<dbReference type="EMBL" id="NNRJ01000019">
    <property type="protein sequence ID" value="OYR19056.1"/>
    <property type="molecule type" value="Genomic_DNA"/>
</dbReference>
<dbReference type="InterPro" id="IPR000620">
    <property type="entry name" value="EamA_dom"/>
</dbReference>
<keyword evidence="1" id="KW-0812">Transmembrane</keyword>
<dbReference type="InterPro" id="IPR037185">
    <property type="entry name" value="EmrE-like"/>
</dbReference>
<dbReference type="AlphaFoldDB" id="A0A256FWI8"/>
<feature type="transmembrane region" description="Helical" evidence="1">
    <location>
        <begin position="159"/>
        <end position="177"/>
    </location>
</feature>
<organism evidence="3 4">
    <name type="scientific">Brucella thiophenivorans</name>
    <dbReference type="NCBI Taxonomy" id="571255"/>
    <lineage>
        <taxon>Bacteria</taxon>
        <taxon>Pseudomonadati</taxon>
        <taxon>Pseudomonadota</taxon>
        <taxon>Alphaproteobacteria</taxon>
        <taxon>Hyphomicrobiales</taxon>
        <taxon>Brucellaceae</taxon>
        <taxon>Brucella/Ochrobactrum group</taxon>
        <taxon>Brucella</taxon>
    </lineage>
</organism>
<gene>
    <name evidence="3" type="ORF">CEV31_2398</name>
</gene>
<feature type="transmembrane region" description="Helical" evidence="1">
    <location>
        <begin position="44"/>
        <end position="67"/>
    </location>
</feature>
<name>A0A256FWI8_9HYPH</name>
<feature type="domain" description="EamA" evidence="2">
    <location>
        <begin position="185"/>
        <end position="315"/>
    </location>
</feature>
<sequence length="342" mass="37525">MIESLETLYLLIFTHYPAQNRFALLLEMLEIGFYIVPQSANFRASVFMLLAMGTFTIGDSITKYLLIHMNSGQYMFIRGIFATIAIGLLAWRNGALRNLSMDKMTLLRVLGEVLATVTYIYSLGHLSQAFCSAVFQATPLVVTFGAVLFLNEKVGWRRWMCISFGLIGVLIIIRPGADTSTSIAAVGILLSSVCFAAMRDIATRRVPAHVPTLYLSTFTAGAIALTGGALTIPMGGWQPVGIEPILFMVLAAALLLIGYHFIIMAMREGEISFVSPFRYSSLLWAILLSTVIFSEAPDSYTIVGSILVVGSGIYMVYRENILKKRERNKSTLATTPTGVEPS</sequence>
<evidence type="ECO:0000313" key="4">
    <source>
        <dbReference type="Proteomes" id="UP000215590"/>
    </source>
</evidence>
<keyword evidence="1" id="KW-0472">Membrane</keyword>
<feature type="transmembrane region" description="Helical" evidence="1">
    <location>
        <begin position="277"/>
        <end position="294"/>
    </location>
</feature>
<feature type="transmembrane region" description="Helical" evidence="1">
    <location>
        <begin position="73"/>
        <end position="92"/>
    </location>
</feature>
<reference evidence="3 4" key="1">
    <citation type="submission" date="2017-07" db="EMBL/GenBank/DDBJ databases">
        <title>Phylogenetic study on the rhizospheric bacterium Ochrobactrum sp. A44.</title>
        <authorList>
            <person name="Krzyzanowska D.M."/>
            <person name="Ossowicki A."/>
            <person name="Rajewska M."/>
            <person name="Maciag T."/>
            <person name="Kaczynski Z."/>
            <person name="Czerwicka M."/>
            <person name="Jafra S."/>
        </authorList>
    </citation>
    <scope>NUCLEOTIDE SEQUENCE [LARGE SCALE GENOMIC DNA]</scope>
    <source>
        <strain evidence="3 4">DSM 7216</strain>
    </source>
</reference>
<dbReference type="PANTHER" id="PTHR22911">
    <property type="entry name" value="ACYL-MALONYL CONDENSING ENZYME-RELATED"/>
    <property type="match status" value="1"/>
</dbReference>
<dbReference type="SUPFAM" id="SSF103481">
    <property type="entry name" value="Multidrug resistance efflux transporter EmrE"/>
    <property type="match status" value="2"/>
</dbReference>
<protein>
    <submittedName>
        <fullName evidence="3">Multidrug resistance efflux transporter family protein</fullName>
    </submittedName>
</protein>
<dbReference type="Gene3D" id="1.10.3730.20">
    <property type="match status" value="1"/>
</dbReference>
<keyword evidence="1" id="KW-1133">Transmembrane helix</keyword>
<dbReference type="PANTHER" id="PTHR22911:SF135">
    <property type="entry name" value="BLR4310 PROTEIN"/>
    <property type="match status" value="1"/>
</dbReference>
<keyword evidence="4" id="KW-1185">Reference proteome</keyword>
<feature type="domain" description="EamA" evidence="2">
    <location>
        <begin position="45"/>
        <end position="173"/>
    </location>
</feature>
<dbReference type="GO" id="GO:0016020">
    <property type="term" value="C:membrane"/>
    <property type="evidence" value="ECO:0007669"/>
    <property type="project" value="InterPro"/>
</dbReference>
<proteinExistence type="predicted"/>
<feature type="transmembrane region" description="Helical" evidence="1">
    <location>
        <begin position="183"/>
        <end position="201"/>
    </location>
</feature>
<feature type="transmembrane region" description="Helical" evidence="1">
    <location>
        <begin position="245"/>
        <end position="265"/>
    </location>
</feature>
<evidence type="ECO:0000313" key="3">
    <source>
        <dbReference type="EMBL" id="OYR19056.1"/>
    </source>
</evidence>
<evidence type="ECO:0000256" key="1">
    <source>
        <dbReference type="SAM" id="Phobius"/>
    </source>
</evidence>
<dbReference type="Pfam" id="PF00892">
    <property type="entry name" value="EamA"/>
    <property type="match status" value="2"/>
</dbReference>
<comment type="caution">
    <text evidence="3">The sequence shown here is derived from an EMBL/GenBank/DDBJ whole genome shotgun (WGS) entry which is preliminary data.</text>
</comment>